<evidence type="ECO:0000313" key="20">
    <source>
        <dbReference type="WBParaSite" id="SSTP_0000471700.1"/>
    </source>
</evidence>
<evidence type="ECO:0000256" key="10">
    <source>
        <dbReference type="ARBA" id="ARBA00022989"/>
    </source>
</evidence>
<evidence type="ECO:0000256" key="3">
    <source>
        <dbReference type="ARBA" id="ARBA00007742"/>
    </source>
</evidence>
<accession>A0A0K0E5D1</accession>
<dbReference type="EC" id="1.3.1.93" evidence="4"/>
<comment type="catalytic activity">
    <reaction evidence="15">
        <text>a very-long-chain 2,3-saturated fatty acyl-CoA + NADP(+) = a very-long-chain (2E)-enoyl-CoA + NADPH + H(+)</text>
        <dbReference type="Rhea" id="RHEA:14473"/>
        <dbReference type="ChEBI" id="CHEBI:15378"/>
        <dbReference type="ChEBI" id="CHEBI:57783"/>
        <dbReference type="ChEBI" id="CHEBI:58349"/>
        <dbReference type="ChEBI" id="CHEBI:83724"/>
        <dbReference type="ChEBI" id="CHEBI:83728"/>
        <dbReference type="EC" id="1.3.1.93"/>
    </reaction>
</comment>
<feature type="transmembrane region" description="Helical" evidence="17">
    <location>
        <begin position="229"/>
        <end position="251"/>
    </location>
</feature>
<evidence type="ECO:0000256" key="15">
    <source>
        <dbReference type="ARBA" id="ARBA00051495"/>
    </source>
</evidence>
<evidence type="ECO:0000256" key="8">
    <source>
        <dbReference type="ARBA" id="ARBA00022832"/>
    </source>
</evidence>
<feature type="transmembrane region" description="Helical" evidence="17">
    <location>
        <begin position="153"/>
        <end position="173"/>
    </location>
</feature>
<evidence type="ECO:0000256" key="14">
    <source>
        <dbReference type="ARBA" id="ARBA00023160"/>
    </source>
</evidence>
<dbReference type="WBParaSite" id="TCONS_00014678.p1">
    <property type="protein sequence ID" value="TCONS_00014678.p1"/>
    <property type="gene ID" value="XLOC_009900"/>
</dbReference>
<dbReference type="Pfam" id="PF02544">
    <property type="entry name" value="Steroid_dh"/>
    <property type="match status" value="1"/>
</dbReference>
<dbReference type="WBParaSite" id="SSTP_0000471700.1">
    <property type="protein sequence ID" value="SSTP_0000471700.1"/>
    <property type="gene ID" value="SSTP_0000471700"/>
</dbReference>
<name>A0A0K0E5D1_STRER</name>
<keyword evidence="14" id="KW-0275">Fatty acid biosynthesis</keyword>
<keyword evidence="7" id="KW-0256">Endoplasmic reticulum</keyword>
<dbReference type="PANTHER" id="PTHR10556:SF28">
    <property type="entry name" value="VERY-LONG-CHAIN ENOYL-COA REDUCTASE"/>
    <property type="match status" value="1"/>
</dbReference>
<dbReference type="PANTHER" id="PTHR10556">
    <property type="entry name" value="3-OXO-5-ALPHA-STEROID 4-DEHYDROGENASE"/>
    <property type="match status" value="1"/>
</dbReference>
<dbReference type="FunFam" id="1.20.120.1630:FF:000010">
    <property type="entry name" value="Steroid alpha reductase family protein"/>
    <property type="match status" value="1"/>
</dbReference>
<comment type="pathway">
    <text evidence="2">Lipid metabolism; fatty acid biosynthesis.</text>
</comment>
<dbReference type="PROSITE" id="PS50244">
    <property type="entry name" value="S5A_REDUCTASE"/>
    <property type="match status" value="1"/>
</dbReference>
<dbReference type="Gene3D" id="1.20.120.1630">
    <property type="match status" value="1"/>
</dbReference>
<keyword evidence="12" id="KW-0443">Lipid metabolism</keyword>
<keyword evidence="19" id="KW-1185">Reference proteome</keyword>
<evidence type="ECO:0000256" key="5">
    <source>
        <dbReference type="ARBA" id="ARBA00022516"/>
    </source>
</evidence>
<feature type="transmembrane region" description="Helical" evidence="17">
    <location>
        <begin position="185"/>
        <end position="208"/>
    </location>
</feature>
<keyword evidence="8" id="KW-0276">Fatty acid metabolism</keyword>
<dbReference type="STRING" id="6248.A0A0K0E5D1"/>
<dbReference type="Proteomes" id="UP000035681">
    <property type="component" value="Unplaced"/>
</dbReference>
<evidence type="ECO:0000256" key="13">
    <source>
        <dbReference type="ARBA" id="ARBA00023136"/>
    </source>
</evidence>
<dbReference type="GO" id="GO:0102758">
    <property type="term" value="F:very-long-chain enoyl-CoA reductase activity"/>
    <property type="evidence" value="ECO:0007669"/>
    <property type="project" value="UniProtKB-EC"/>
</dbReference>
<dbReference type="GO" id="GO:0042761">
    <property type="term" value="P:very long-chain fatty acid biosynthetic process"/>
    <property type="evidence" value="ECO:0007669"/>
    <property type="project" value="TreeGrafter"/>
</dbReference>
<feature type="transmembrane region" description="Helical" evidence="17">
    <location>
        <begin position="257"/>
        <end position="276"/>
    </location>
</feature>
<evidence type="ECO:0000256" key="12">
    <source>
        <dbReference type="ARBA" id="ARBA00023098"/>
    </source>
</evidence>
<dbReference type="Gene3D" id="3.10.20.90">
    <property type="entry name" value="Phosphatidylinositol 3-kinase Catalytic Subunit, Chain A, domain 1"/>
    <property type="match status" value="1"/>
</dbReference>
<evidence type="ECO:0000256" key="1">
    <source>
        <dbReference type="ARBA" id="ARBA00004477"/>
    </source>
</evidence>
<evidence type="ECO:0000259" key="18">
    <source>
        <dbReference type="Pfam" id="PF02544"/>
    </source>
</evidence>
<sequence length="301" mass="34720">MINIQVLKGNSKDNQGVTVNVDNNATIGDVKKAYSKASNVQLERIALRTEIKGKNIKDDVKVNTFANRQFYFRDLGPQIPWKTVFLLEYAGPFFIYPIFFLRPSIIYGSEGSNAPIACSVKLALLCSSFHYAKRLFETQFIHRFSNGTMPQFNLFKNCSYYWGFCAFMAYFINHPSYTSPYFGNFQVYLGLGTFILSELGNLSIHILLRNLRPEGSKVRKIPKPDGNPFTLLFNYVSCPNYSYEFYSWIGFTIMTQSLPSALFTVAGFIQMSIWALQKHRNYRKEFPDYPKQRKAIIPYLL</sequence>
<keyword evidence="11" id="KW-0560">Oxidoreductase</keyword>
<evidence type="ECO:0000313" key="19">
    <source>
        <dbReference type="Proteomes" id="UP000035681"/>
    </source>
</evidence>
<evidence type="ECO:0000256" key="9">
    <source>
        <dbReference type="ARBA" id="ARBA00022857"/>
    </source>
</evidence>
<organism evidence="20">
    <name type="scientific">Strongyloides stercoralis</name>
    <name type="common">Threadworm</name>
    <dbReference type="NCBI Taxonomy" id="6248"/>
    <lineage>
        <taxon>Eukaryota</taxon>
        <taxon>Metazoa</taxon>
        <taxon>Ecdysozoa</taxon>
        <taxon>Nematoda</taxon>
        <taxon>Chromadorea</taxon>
        <taxon>Rhabditida</taxon>
        <taxon>Tylenchina</taxon>
        <taxon>Panagrolaimomorpha</taxon>
        <taxon>Strongyloidoidea</taxon>
        <taxon>Strongyloididae</taxon>
        <taxon>Strongyloides</taxon>
    </lineage>
</organism>
<dbReference type="GO" id="GO:0005789">
    <property type="term" value="C:endoplasmic reticulum membrane"/>
    <property type="evidence" value="ECO:0007669"/>
    <property type="project" value="UniProtKB-SubCell"/>
</dbReference>
<evidence type="ECO:0000256" key="7">
    <source>
        <dbReference type="ARBA" id="ARBA00022824"/>
    </source>
</evidence>
<keyword evidence="6 17" id="KW-0812">Transmembrane</keyword>
<evidence type="ECO:0000256" key="17">
    <source>
        <dbReference type="SAM" id="Phobius"/>
    </source>
</evidence>
<keyword evidence="10 17" id="KW-1133">Transmembrane helix</keyword>
<evidence type="ECO:0000256" key="2">
    <source>
        <dbReference type="ARBA" id="ARBA00005194"/>
    </source>
</evidence>
<evidence type="ECO:0000256" key="4">
    <source>
        <dbReference type="ARBA" id="ARBA00012530"/>
    </source>
</evidence>
<evidence type="ECO:0000256" key="11">
    <source>
        <dbReference type="ARBA" id="ARBA00023002"/>
    </source>
</evidence>
<keyword evidence="13 17" id="KW-0472">Membrane</keyword>
<keyword evidence="9" id="KW-0521">NADP</keyword>
<dbReference type="AlphaFoldDB" id="A0A0K0E5D1"/>
<dbReference type="InterPro" id="IPR001104">
    <property type="entry name" value="3-oxo-5_a-steroid_4-DH_C"/>
</dbReference>
<keyword evidence="5" id="KW-0444">Lipid biosynthesis</keyword>
<comment type="subcellular location">
    <subcellularLocation>
        <location evidence="1">Endoplasmic reticulum membrane</location>
        <topology evidence="1">Multi-pass membrane protein</topology>
    </subcellularLocation>
</comment>
<comment type="similarity">
    <text evidence="3">Belongs to the steroid 5-alpha reductase family.</text>
</comment>
<protein>
    <recommendedName>
        <fullName evidence="4">very-long-chain enoyl-CoA reductase</fullName>
        <ecNumber evidence="4">1.3.1.93</ecNumber>
    </recommendedName>
</protein>
<proteinExistence type="inferred from homology"/>
<evidence type="ECO:0000256" key="16">
    <source>
        <dbReference type="ARBA" id="ARBA00058640"/>
    </source>
</evidence>
<evidence type="ECO:0000256" key="6">
    <source>
        <dbReference type="ARBA" id="ARBA00022692"/>
    </source>
</evidence>
<reference evidence="20" key="1">
    <citation type="submission" date="2015-08" db="UniProtKB">
        <authorList>
            <consortium name="WormBaseParasite"/>
        </authorList>
    </citation>
    <scope>IDENTIFICATION</scope>
</reference>
<feature type="domain" description="3-oxo-5-alpha-steroid 4-dehydrogenase C-terminal" evidence="18">
    <location>
        <begin position="148"/>
        <end position="301"/>
    </location>
</feature>
<dbReference type="InterPro" id="IPR039357">
    <property type="entry name" value="SRD5A/TECR"/>
</dbReference>
<comment type="function">
    <text evidence="16">Catalyzes the last of the four reactions of the long-chain fatty acids elongation cycle. This endoplasmic reticulum-bound enzymatic process, allows the addition of 2 carbons to the chain of long- and very long-chain fatty acids/VLCFAs per cycle. This enzyme reduces the trans-2,3-enoyl-CoA fatty acid intermediate to an acyl-CoA that can be further elongated by entering a new cycle of elongation. Thereby, it participates in the production of VLCFAs of different chain lengths that are involved in multiple biological processes as precursors of membrane lipids and lipid mediators.</text>
</comment>